<evidence type="ECO:0000313" key="3">
    <source>
        <dbReference type="Proteomes" id="UP001230951"/>
    </source>
</evidence>
<dbReference type="PANTHER" id="PTHR41244:SF1">
    <property type="entry name" value="GLYCOSYLTRANSFERASE"/>
    <property type="match status" value="1"/>
</dbReference>
<protein>
    <recommendedName>
        <fullName evidence="5">Glycosyl transferase family WbsX</fullName>
    </recommendedName>
</protein>
<reference evidence="1 3" key="1">
    <citation type="submission" date="2023-07" db="EMBL/GenBank/DDBJ databases">
        <title>Sorghum-associated microbial communities from plants grown in Nebraska, USA.</title>
        <authorList>
            <person name="Schachtman D."/>
        </authorList>
    </citation>
    <scope>NUCLEOTIDE SEQUENCE</scope>
    <source>
        <strain evidence="1">DS1006</strain>
        <strain evidence="2 3">DS1016</strain>
    </source>
</reference>
<sequence length="393" mass="44801">MNRNDVTIAAYYFPNYHVDPRNEKWHGRGWTEWELLKRATPRFAGHEQPRVPLHGYEDEADPAVMEGKIALATAHGVDAFIFDWYWYADRTFLERPLEEAFMPNATTHNMKFAIMWANHDLDNVHPWKTATPATKLESGRVDADQFEAATDYLVERYLSHPAYLRLDGRPYLSIYSLTTLLEGLGGVGPTKEALQGLRRRAARAGHPEIHLNAIAGEGPTFGRGLAAWDEARLVNDLGFDSVTSYVWVHHYPMQKLKTPYIVMLEQAEKGWETNSVRYDVPYFPNVTVGWDPSPRTVQSDVYDPSLGYPHTNIISDTTPELFRLSLEKVRHFVENNKVQLVTINAWNEWTEGSYLEPDTLHGTGYLEQIRSVFGNAPGSALHTISAQFPSRLE</sequence>
<evidence type="ECO:0008006" key="5">
    <source>
        <dbReference type="Google" id="ProtNLM"/>
    </source>
</evidence>
<dbReference type="AlphaFoldDB" id="A0AAW8D9C7"/>
<accession>A0AAW8D9C7</accession>
<evidence type="ECO:0000313" key="1">
    <source>
        <dbReference type="EMBL" id="MDP9905516.1"/>
    </source>
</evidence>
<organism evidence="1 4">
    <name type="scientific">Arthrobacter bambusae</name>
    <dbReference type="NCBI Taxonomy" id="1338426"/>
    <lineage>
        <taxon>Bacteria</taxon>
        <taxon>Bacillati</taxon>
        <taxon>Actinomycetota</taxon>
        <taxon>Actinomycetes</taxon>
        <taxon>Micrococcales</taxon>
        <taxon>Micrococcaceae</taxon>
        <taxon>Arthrobacter</taxon>
    </lineage>
</organism>
<dbReference type="Proteomes" id="UP001230951">
    <property type="component" value="Unassembled WGS sequence"/>
</dbReference>
<evidence type="ECO:0000313" key="2">
    <source>
        <dbReference type="EMBL" id="MDQ0178744.1"/>
    </source>
</evidence>
<name>A0AAW8D9C7_9MICC</name>
<dbReference type="Proteomes" id="UP001242995">
    <property type="component" value="Unassembled WGS sequence"/>
</dbReference>
<proteinExistence type="predicted"/>
<dbReference type="CDD" id="cd11579">
    <property type="entry name" value="Glyco_tran_WbsX"/>
    <property type="match status" value="1"/>
</dbReference>
<dbReference type="InterPro" id="IPR032719">
    <property type="entry name" value="WbsX"/>
</dbReference>
<dbReference type="EMBL" id="JAUSTF010000001">
    <property type="protein sequence ID" value="MDQ0178744.1"/>
    <property type="molecule type" value="Genomic_DNA"/>
</dbReference>
<dbReference type="Pfam" id="PF14307">
    <property type="entry name" value="Glyco_tran_WbsX"/>
    <property type="match status" value="1"/>
</dbReference>
<dbReference type="Gene3D" id="3.20.20.80">
    <property type="entry name" value="Glycosidases"/>
    <property type="match status" value="1"/>
</dbReference>
<keyword evidence="3" id="KW-1185">Reference proteome</keyword>
<dbReference type="EMBL" id="JAUSRG010000006">
    <property type="protein sequence ID" value="MDP9905516.1"/>
    <property type="molecule type" value="Genomic_DNA"/>
</dbReference>
<evidence type="ECO:0000313" key="4">
    <source>
        <dbReference type="Proteomes" id="UP001242995"/>
    </source>
</evidence>
<dbReference type="PANTHER" id="PTHR41244">
    <property type="entry name" value="RHAMNAN SYNTHESIS F"/>
    <property type="match status" value="1"/>
</dbReference>
<dbReference type="RefSeq" id="WP_306961597.1">
    <property type="nucleotide sequence ID" value="NZ_JAUSRG010000006.1"/>
</dbReference>
<gene>
    <name evidence="1" type="ORF">J2S90_002487</name>
    <name evidence="2" type="ORF">J2S93_000151</name>
</gene>
<comment type="caution">
    <text evidence="1">The sequence shown here is derived from an EMBL/GenBank/DDBJ whole genome shotgun (WGS) entry which is preliminary data.</text>
</comment>